<dbReference type="GeneTree" id="ENSGT01030000237712"/>
<dbReference type="SUPFAM" id="SSF54236">
    <property type="entry name" value="Ubiquitin-like"/>
    <property type="match status" value="1"/>
</dbReference>
<reference evidence="1" key="3">
    <citation type="submission" date="2025-09" db="UniProtKB">
        <authorList>
            <consortium name="Ensembl"/>
        </authorList>
    </citation>
    <scope>IDENTIFICATION</scope>
</reference>
<reference evidence="1" key="2">
    <citation type="submission" date="2025-08" db="UniProtKB">
        <authorList>
            <consortium name="Ensembl"/>
        </authorList>
    </citation>
    <scope>IDENTIFICATION</scope>
</reference>
<dbReference type="GO" id="GO:0030891">
    <property type="term" value="C:VCB complex"/>
    <property type="evidence" value="ECO:0007669"/>
    <property type="project" value="InterPro"/>
</dbReference>
<dbReference type="AlphaFoldDB" id="A0A7N5JAC4"/>
<evidence type="ECO:0000313" key="2">
    <source>
        <dbReference type="Proteomes" id="UP000008912"/>
    </source>
</evidence>
<reference evidence="1 2" key="1">
    <citation type="journal article" date="2010" name="Nature">
        <title>The sequence and de novo assembly of the giant panda genome.</title>
        <authorList>
            <person name="Li R."/>
            <person name="Fan W."/>
            <person name="Tian G."/>
            <person name="Zhu H."/>
            <person name="He L."/>
            <person name="Cai J."/>
            <person name="Huang Q."/>
            <person name="Cai Q."/>
            <person name="Li B."/>
            <person name="Bai Y."/>
            <person name="Zhang Z."/>
            <person name="Zhang Y."/>
            <person name="Wang W."/>
            <person name="Li J."/>
            <person name="Wei F."/>
            <person name="Li H."/>
            <person name="Jian M."/>
            <person name="Li J."/>
            <person name="Zhang Z."/>
            <person name="Nielsen R."/>
            <person name="Li D."/>
            <person name="Gu W."/>
            <person name="Yang Z."/>
            <person name="Xuan Z."/>
            <person name="Ryder O.A."/>
            <person name="Leung F.C."/>
            <person name="Zhou Y."/>
            <person name="Cao J."/>
            <person name="Sun X."/>
            <person name="Fu Y."/>
            <person name="Fang X."/>
            <person name="Guo X."/>
            <person name="Wang B."/>
            <person name="Hou R."/>
            <person name="Shen F."/>
            <person name="Mu B."/>
            <person name="Ni P."/>
            <person name="Lin R."/>
            <person name="Qian W."/>
            <person name="Wang G."/>
            <person name="Yu C."/>
            <person name="Nie W."/>
            <person name="Wang J."/>
            <person name="Wu Z."/>
            <person name="Liang H."/>
            <person name="Min J."/>
            <person name="Wu Q."/>
            <person name="Cheng S."/>
            <person name="Ruan J."/>
            <person name="Wang M."/>
            <person name="Shi Z."/>
            <person name="Wen M."/>
            <person name="Liu B."/>
            <person name="Ren X."/>
            <person name="Zheng H."/>
            <person name="Dong D."/>
            <person name="Cook K."/>
            <person name="Shan G."/>
            <person name="Zhang H."/>
            <person name="Kosiol C."/>
            <person name="Xie X."/>
            <person name="Lu Z."/>
            <person name="Zheng H."/>
            <person name="Li Y."/>
            <person name="Steiner C.C."/>
            <person name="Lam T.T."/>
            <person name="Lin S."/>
            <person name="Zhang Q."/>
            <person name="Li G."/>
            <person name="Tian J."/>
            <person name="Gong T."/>
            <person name="Liu H."/>
            <person name="Zhang D."/>
            <person name="Fang L."/>
            <person name="Ye C."/>
            <person name="Zhang J."/>
            <person name="Hu W."/>
            <person name="Xu A."/>
            <person name="Ren Y."/>
            <person name="Zhang G."/>
            <person name="Bruford M.W."/>
            <person name="Li Q."/>
            <person name="Ma L."/>
            <person name="Guo Y."/>
            <person name="An N."/>
            <person name="Hu Y."/>
            <person name="Zheng Y."/>
            <person name="Shi Y."/>
            <person name="Li Z."/>
            <person name="Liu Q."/>
            <person name="Chen Y."/>
            <person name="Zhao J."/>
            <person name="Qu N."/>
            <person name="Zhao S."/>
            <person name="Tian F."/>
            <person name="Wang X."/>
            <person name="Wang H."/>
            <person name="Xu L."/>
            <person name="Liu X."/>
            <person name="Vinar T."/>
            <person name="Wang Y."/>
            <person name="Lam T.W."/>
            <person name="Yiu S.M."/>
            <person name="Liu S."/>
            <person name="Zhang H."/>
            <person name="Li D."/>
            <person name="Huang Y."/>
            <person name="Wang X."/>
            <person name="Yang G."/>
            <person name="Jiang Z."/>
            <person name="Wang J."/>
            <person name="Qin N."/>
            <person name="Li L."/>
            <person name="Li J."/>
            <person name="Bolund L."/>
            <person name="Kristiansen K."/>
            <person name="Wong G.K."/>
            <person name="Olson M."/>
            <person name="Zhang X."/>
            <person name="Li S."/>
            <person name="Yang H."/>
            <person name="Wang J."/>
            <person name="Wang J."/>
        </authorList>
    </citation>
    <scope>NUCLEOTIDE SEQUENCE [LARGE SCALE GENOMIC DNA]</scope>
</reference>
<accession>A0A7N5JAC4</accession>
<dbReference type="GO" id="GO:0070449">
    <property type="term" value="C:elongin complex"/>
    <property type="evidence" value="ECO:0007669"/>
    <property type="project" value="InterPro"/>
</dbReference>
<evidence type="ECO:0000313" key="1">
    <source>
        <dbReference type="Ensembl" id="ENSAMEP00000022482.1"/>
    </source>
</evidence>
<dbReference type="InterPro" id="IPR029071">
    <property type="entry name" value="Ubiquitin-like_domsf"/>
</dbReference>
<dbReference type="PANTHER" id="PTHR13248">
    <property type="entry name" value="TRANSCRIPTION ELONGATION FACTOR B POLYPEPTIDE 2"/>
    <property type="match status" value="1"/>
</dbReference>
<dbReference type="Gene3D" id="3.10.20.90">
    <property type="entry name" value="Phosphatidylinositol 3-kinase Catalytic Subunit, Chain A, domain 1"/>
    <property type="match status" value="1"/>
</dbReference>
<protein>
    <recommendedName>
        <fullName evidence="3">Ubiquitin-like domain-containing protein</fullName>
    </recommendedName>
</protein>
<keyword evidence="2" id="KW-1185">Reference proteome</keyword>
<dbReference type="Ensembl" id="ENSAMET00000048281.1">
    <property type="protein sequence ID" value="ENSAMEP00000022482.1"/>
    <property type="gene ID" value="ENSAMEG00000030044.1"/>
</dbReference>
<name>A0A7N5JAC4_AILME</name>
<sequence length="117" mass="13169">MEVFMMIHQHEVTIFSPAEELSTMVERLVEDILKWPPVQQWLYTDNQLLDDSMTLAECRYSCQMDPLKAPVNSGPGSSSRGAALLRFLLTLGSRSSLIILREKPKLGNTPQHPGSLE</sequence>
<dbReference type="Proteomes" id="UP000008912">
    <property type="component" value="Unassembled WGS sequence"/>
</dbReference>
<organism evidence="1 2">
    <name type="scientific">Ailuropoda melanoleuca</name>
    <name type="common">Giant panda</name>
    <dbReference type="NCBI Taxonomy" id="9646"/>
    <lineage>
        <taxon>Eukaryota</taxon>
        <taxon>Metazoa</taxon>
        <taxon>Chordata</taxon>
        <taxon>Craniata</taxon>
        <taxon>Vertebrata</taxon>
        <taxon>Euteleostomi</taxon>
        <taxon>Mammalia</taxon>
        <taxon>Eutheria</taxon>
        <taxon>Laurasiatheria</taxon>
        <taxon>Carnivora</taxon>
        <taxon>Caniformia</taxon>
        <taxon>Ursidae</taxon>
        <taxon>Ailuropoda</taxon>
    </lineage>
</organism>
<dbReference type="GO" id="GO:0006368">
    <property type="term" value="P:transcription elongation by RNA polymerase II"/>
    <property type="evidence" value="ECO:0007669"/>
    <property type="project" value="InterPro"/>
</dbReference>
<evidence type="ECO:0008006" key="3">
    <source>
        <dbReference type="Google" id="ProtNLM"/>
    </source>
</evidence>
<dbReference type="InParanoid" id="A0A7N5JAC4"/>
<dbReference type="PANTHER" id="PTHR13248:SF4">
    <property type="entry name" value="ELONGIN B"/>
    <property type="match status" value="1"/>
</dbReference>
<dbReference type="InterPro" id="IPR039049">
    <property type="entry name" value="ELOB"/>
</dbReference>
<proteinExistence type="predicted"/>